<dbReference type="OrthoDB" id="1933708at2759"/>
<organism evidence="2 3">
    <name type="scientific">Mucuna pruriens</name>
    <name type="common">Velvet bean</name>
    <name type="synonym">Dolichos pruriens</name>
    <dbReference type="NCBI Taxonomy" id="157652"/>
    <lineage>
        <taxon>Eukaryota</taxon>
        <taxon>Viridiplantae</taxon>
        <taxon>Streptophyta</taxon>
        <taxon>Embryophyta</taxon>
        <taxon>Tracheophyta</taxon>
        <taxon>Spermatophyta</taxon>
        <taxon>Magnoliopsida</taxon>
        <taxon>eudicotyledons</taxon>
        <taxon>Gunneridae</taxon>
        <taxon>Pentapetalae</taxon>
        <taxon>rosids</taxon>
        <taxon>fabids</taxon>
        <taxon>Fabales</taxon>
        <taxon>Fabaceae</taxon>
        <taxon>Papilionoideae</taxon>
        <taxon>50 kb inversion clade</taxon>
        <taxon>NPAAA clade</taxon>
        <taxon>indigoferoid/millettioid clade</taxon>
        <taxon>Phaseoleae</taxon>
        <taxon>Mucuna</taxon>
    </lineage>
</organism>
<gene>
    <name evidence="2" type="ORF">CR513_33494</name>
</gene>
<reference evidence="2" key="1">
    <citation type="submission" date="2018-05" db="EMBL/GenBank/DDBJ databases">
        <title>Draft genome of Mucuna pruriens seed.</title>
        <authorList>
            <person name="Nnadi N.E."/>
            <person name="Vos R."/>
            <person name="Hasami M.H."/>
            <person name="Devisetty U.K."/>
            <person name="Aguiy J.C."/>
        </authorList>
    </citation>
    <scope>NUCLEOTIDE SEQUENCE [LARGE SCALE GENOMIC DNA]</scope>
    <source>
        <strain evidence="2">JCA_2017</strain>
    </source>
</reference>
<sequence>MQNWQHYLFPKEFVIHGDYKALKHLSGLGIEFLEQFPYVIKHKQGKLNVVADVLLRRHALIAMLETKILGLAIACEGGILRWPNGSLWGTYEILNEHFFWLHMMKDVHNDYEKCLTCKLAKSKVSLHGLYTPLPIPTTSWIDISMNFVL</sequence>
<dbReference type="Proteomes" id="UP000257109">
    <property type="component" value="Unassembled WGS sequence"/>
</dbReference>
<dbReference type="PANTHER" id="PTHR35046">
    <property type="entry name" value="ZINC KNUCKLE (CCHC-TYPE) FAMILY PROTEIN"/>
    <property type="match status" value="1"/>
</dbReference>
<dbReference type="AlphaFoldDB" id="A0A371G451"/>
<proteinExistence type="predicted"/>
<evidence type="ECO:0000313" key="3">
    <source>
        <dbReference type="Proteomes" id="UP000257109"/>
    </source>
</evidence>
<evidence type="ECO:0000313" key="2">
    <source>
        <dbReference type="EMBL" id="RDX85349.1"/>
    </source>
</evidence>
<comment type="caution">
    <text evidence="2">The sequence shown here is derived from an EMBL/GenBank/DDBJ whole genome shotgun (WGS) entry which is preliminary data.</text>
</comment>
<protein>
    <recommendedName>
        <fullName evidence="1">Integrase zinc-binding domain-containing protein</fullName>
    </recommendedName>
</protein>
<accession>A0A371G451</accession>
<dbReference type="PANTHER" id="PTHR35046:SF9">
    <property type="entry name" value="RNA-DIRECTED DNA POLYMERASE"/>
    <property type="match status" value="1"/>
</dbReference>
<feature type="non-terminal residue" evidence="2">
    <location>
        <position position="1"/>
    </location>
</feature>
<dbReference type="InterPro" id="IPR041588">
    <property type="entry name" value="Integrase_H2C2"/>
</dbReference>
<dbReference type="EMBL" id="QJKJ01006819">
    <property type="protein sequence ID" value="RDX85349.1"/>
    <property type="molecule type" value="Genomic_DNA"/>
</dbReference>
<name>A0A371G451_MUCPR</name>
<evidence type="ECO:0000259" key="1">
    <source>
        <dbReference type="Pfam" id="PF17921"/>
    </source>
</evidence>
<dbReference type="Pfam" id="PF17921">
    <property type="entry name" value="Integrase_H2C2"/>
    <property type="match status" value="1"/>
</dbReference>
<feature type="domain" description="Integrase zinc-binding" evidence="1">
    <location>
        <begin position="90"/>
        <end position="122"/>
    </location>
</feature>
<keyword evidence="3" id="KW-1185">Reference proteome</keyword>